<comment type="caution">
    <text evidence="3">The sequence shown here is derived from an EMBL/GenBank/DDBJ whole genome shotgun (WGS) entry which is preliminary data.</text>
</comment>
<gene>
    <name evidence="3" type="ORF">OPKNFCMD_2713</name>
</gene>
<evidence type="ECO:0000256" key="1">
    <source>
        <dbReference type="SAM" id="SignalP"/>
    </source>
</evidence>
<dbReference type="Proteomes" id="UP001055167">
    <property type="component" value="Unassembled WGS sequence"/>
</dbReference>
<dbReference type="Pfam" id="PF12883">
    <property type="entry name" value="DUF3828"/>
    <property type="match status" value="1"/>
</dbReference>
<feature type="signal peptide" evidence="1">
    <location>
        <begin position="1"/>
        <end position="19"/>
    </location>
</feature>
<name>A0ABQ4QX60_9HYPH</name>
<dbReference type="InterPro" id="IPR024289">
    <property type="entry name" value="DUF3828"/>
</dbReference>
<sequence>MRGAPVLAAFLLWVGPASAAESPAGRFITHLYDQYGPGGSGVDLYGPRAREFYDPALLDLLARDRARAGGETGSFDYDPVCACQDFEIRDVTYALTRRSRDVTDAHVTFTNFGKAEAVDLTLRRTNGAWKILDLGNTSARSLRALLSRPRPTTR</sequence>
<reference evidence="3" key="1">
    <citation type="journal article" date="2021" name="Front. Microbiol.">
        <title>Comprehensive Comparative Genomics and Phenotyping of Methylobacterium Species.</title>
        <authorList>
            <person name="Alessa O."/>
            <person name="Ogura Y."/>
            <person name="Fujitani Y."/>
            <person name="Takami H."/>
            <person name="Hayashi T."/>
            <person name="Sahin N."/>
            <person name="Tani A."/>
        </authorList>
    </citation>
    <scope>NUCLEOTIDE SEQUENCE</scope>
    <source>
        <strain evidence="3">KCTC 52305</strain>
    </source>
</reference>
<evidence type="ECO:0000313" key="4">
    <source>
        <dbReference type="Proteomes" id="UP001055167"/>
    </source>
</evidence>
<dbReference type="RefSeq" id="WP_128565003.1">
    <property type="nucleotide sequence ID" value="NZ_BPQH01000007.1"/>
</dbReference>
<protein>
    <recommendedName>
        <fullName evidence="2">DUF3828 domain-containing protein</fullName>
    </recommendedName>
</protein>
<feature type="domain" description="DUF3828" evidence="2">
    <location>
        <begin position="27"/>
        <end position="134"/>
    </location>
</feature>
<organism evidence="3 4">
    <name type="scientific">Methylobacterium crusticola</name>
    <dbReference type="NCBI Taxonomy" id="1697972"/>
    <lineage>
        <taxon>Bacteria</taxon>
        <taxon>Pseudomonadati</taxon>
        <taxon>Pseudomonadota</taxon>
        <taxon>Alphaproteobacteria</taxon>
        <taxon>Hyphomicrobiales</taxon>
        <taxon>Methylobacteriaceae</taxon>
        <taxon>Methylobacterium</taxon>
    </lineage>
</organism>
<evidence type="ECO:0000259" key="2">
    <source>
        <dbReference type="Pfam" id="PF12883"/>
    </source>
</evidence>
<dbReference type="EMBL" id="BPQH01000007">
    <property type="protein sequence ID" value="GJD49977.1"/>
    <property type="molecule type" value="Genomic_DNA"/>
</dbReference>
<evidence type="ECO:0000313" key="3">
    <source>
        <dbReference type="EMBL" id="GJD49977.1"/>
    </source>
</evidence>
<keyword evidence="1" id="KW-0732">Signal</keyword>
<reference evidence="3" key="2">
    <citation type="submission" date="2021-08" db="EMBL/GenBank/DDBJ databases">
        <authorList>
            <person name="Tani A."/>
            <person name="Ola A."/>
            <person name="Ogura Y."/>
            <person name="Katsura K."/>
            <person name="Hayashi T."/>
        </authorList>
    </citation>
    <scope>NUCLEOTIDE SEQUENCE</scope>
    <source>
        <strain evidence="3">KCTC 52305</strain>
    </source>
</reference>
<proteinExistence type="predicted"/>
<accession>A0ABQ4QX60</accession>
<keyword evidence="4" id="KW-1185">Reference proteome</keyword>
<feature type="chain" id="PRO_5045083891" description="DUF3828 domain-containing protein" evidence="1">
    <location>
        <begin position="20"/>
        <end position="154"/>
    </location>
</feature>